<keyword evidence="2" id="KW-1185">Reference proteome</keyword>
<dbReference type="AlphaFoldDB" id="A0A1S1LWW9"/>
<evidence type="ECO:0000313" key="2">
    <source>
        <dbReference type="Proteomes" id="UP000179441"/>
    </source>
</evidence>
<comment type="caution">
    <text evidence="1">The sequence shown here is derived from an EMBL/GenBank/DDBJ whole genome shotgun (WGS) entry which is preliminary data.</text>
</comment>
<protein>
    <submittedName>
        <fullName evidence="1">Uncharacterized protein</fullName>
    </submittedName>
</protein>
<accession>A0A1S1LWW9</accession>
<organism evidence="1 2">
    <name type="scientific">Mycobacteroides chelonae</name>
    <name type="common">Mycobacterium chelonae</name>
    <dbReference type="NCBI Taxonomy" id="1774"/>
    <lineage>
        <taxon>Bacteria</taxon>
        <taxon>Bacillati</taxon>
        <taxon>Actinomycetota</taxon>
        <taxon>Actinomycetes</taxon>
        <taxon>Mycobacteriales</taxon>
        <taxon>Mycobacteriaceae</taxon>
        <taxon>Mycobacteroides</taxon>
    </lineage>
</organism>
<sequence>MTLNMTLNDIARLDFAELGVLYQHGTVPTDLRVLGEKPDGRQLAMRGRDHGISAKIVRYFADPRRAVWIGKRLSVINDGLSGTGSNRMRFGRDVFPYIVRIDASILDGQDAIVFDYNHAGNNAIGRRLYNEIRQVAPGVFVGAVTWKTRRNTRSHLGWFGLTADVHSPHSIDTD</sequence>
<dbReference type="RefSeq" id="WP_064408847.1">
    <property type="nucleotide sequence ID" value="NZ_JAAOOS010000001.1"/>
</dbReference>
<gene>
    <name evidence="1" type="ORF">BKG84_26285</name>
</gene>
<proteinExistence type="predicted"/>
<dbReference type="Proteomes" id="UP000179441">
    <property type="component" value="Unassembled WGS sequence"/>
</dbReference>
<dbReference type="EMBL" id="MLIS01000077">
    <property type="protein sequence ID" value="OHU75841.1"/>
    <property type="molecule type" value="Genomic_DNA"/>
</dbReference>
<name>A0A1S1LWW9_MYCCH</name>
<reference evidence="1 2" key="1">
    <citation type="submission" date="2016-10" db="EMBL/GenBank/DDBJ databases">
        <title>Evaluation of Human, Veterinary and Environmental Mycobacterium chelonae Isolates by Core Genome Phylogenomic Analysis, Targeted Gene Comparison, and Anti-microbial Susceptibility Patterns: A Tale of Mistaken Identities.</title>
        <authorList>
            <person name="Fogelson S.B."/>
            <person name="Camus A.C."/>
            <person name="Lorenz W."/>
            <person name="Vasireddy R."/>
            <person name="Vasireddy S."/>
            <person name="Smith T."/>
            <person name="Brown-Elliott B.A."/>
            <person name="Wallace R.J.Jr."/>
            <person name="Hasan N.A."/>
            <person name="Reischl U."/>
            <person name="Sanchez S."/>
        </authorList>
    </citation>
    <scope>NUCLEOTIDE SEQUENCE [LARGE SCALE GENOMIC DNA]</scope>
    <source>
        <strain evidence="1 2">15518</strain>
    </source>
</reference>
<evidence type="ECO:0000313" key="1">
    <source>
        <dbReference type="EMBL" id="OHU75841.1"/>
    </source>
</evidence>